<dbReference type="RefSeq" id="XP_020126887.1">
    <property type="nucleotide sequence ID" value="XM_020277569.1"/>
</dbReference>
<keyword evidence="4" id="KW-1185">Reference proteome</keyword>
<dbReference type="InterPro" id="IPR056632">
    <property type="entry name" value="DUF7730"/>
</dbReference>
<sequence length="479" mass="53035">MSDHGGTTPLDRQLAELHLDSARRTAASRADPAPAVLSLPKRTTATGSLQTDQPADQQQRSALLRLPHDIRLLIWEEAVGKRYLHLAQSYSEHASSSATALAAQQQHGQGYRGYFGQRCLECKPSCFHCTLLAATEFTDFDVKLAARRRANADVRGVAAVLLVCKLVYNEAVEFLYKNNTFQFTSPRTLTGLHDYLRTPRWNAIRTLHLHWSFRAPLFAHYDALIRQLRSASSSTSEPVLPEETAATPYYDFDDERNASILAEGVDFDDDDDDEVVVEEEGGDATQARSHQTQQQQQPPYDPTLDSMLYWQHPLLESMPSMEIDRAHWEWEHWRDACAAMSQMRGLRDLRICLRTGLVAAPDQMALFLSPLRDVRLACAGGGGGGGSGGGDEGSSSVGGRSGGGELVQASGHGAEREIGADEDGRRWKLGLLCSDRDGWAVQQALDRAGFACDVSRLVAQYWPPEVKVEPPPFNVQYKR</sequence>
<dbReference type="AlphaFoldDB" id="A0A1J9RDK0"/>
<evidence type="ECO:0000313" key="3">
    <source>
        <dbReference type="EMBL" id="OJD30627.1"/>
    </source>
</evidence>
<gene>
    <name evidence="3" type="ORF">BKCO1_5800053</name>
</gene>
<feature type="region of interest" description="Disordered" evidence="1">
    <location>
        <begin position="383"/>
        <end position="419"/>
    </location>
</feature>
<dbReference type="Proteomes" id="UP000183809">
    <property type="component" value="Unassembled WGS sequence"/>
</dbReference>
<feature type="region of interest" description="Disordered" evidence="1">
    <location>
        <begin position="1"/>
        <end position="39"/>
    </location>
</feature>
<evidence type="ECO:0000256" key="1">
    <source>
        <dbReference type="SAM" id="MobiDB-lite"/>
    </source>
</evidence>
<dbReference type="PANTHER" id="PTHR38790">
    <property type="entry name" value="2EXR DOMAIN-CONTAINING PROTEIN-RELATED"/>
    <property type="match status" value="1"/>
</dbReference>
<protein>
    <recommendedName>
        <fullName evidence="2">DUF7730 domain-containing protein</fullName>
    </recommendedName>
</protein>
<organism evidence="3 4">
    <name type="scientific">Diplodia corticola</name>
    <dbReference type="NCBI Taxonomy" id="236234"/>
    <lineage>
        <taxon>Eukaryota</taxon>
        <taxon>Fungi</taxon>
        <taxon>Dikarya</taxon>
        <taxon>Ascomycota</taxon>
        <taxon>Pezizomycotina</taxon>
        <taxon>Dothideomycetes</taxon>
        <taxon>Dothideomycetes incertae sedis</taxon>
        <taxon>Botryosphaeriales</taxon>
        <taxon>Botryosphaeriaceae</taxon>
        <taxon>Diplodia</taxon>
    </lineage>
</organism>
<proteinExistence type="predicted"/>
<dbReference type="PANTHER" id="PTHR38790:SF9">
    <property type="entry name" value="F-BOX DOMAIN-CONTAINING PROTEIN"/>
    <property type="match status" value="1"/>
</dbReference>
<feature type="domain" description="DUF7730" evidence="2">
    <location>
        <begin position="57"/>
        <end position="221"/>
    </location>
</feature>
<feature type="compositionally biased region" description="Low complexity" evidence="1">
    <location>
        <begin position="24"/>
        <end position="35"/>
    </location>
</feature>
<accession>A0A1J9RDK0</accession>
<feature type="compositionally biased region" description="Basic and acidic residues" evidence="1">
    <location>
        <begin position="13"/>
        <end position="23"/>
    </location>
</feature>
<feature type="region of interest" description="Disordered" evidence="1">
    <location>
        <begin position="280"/>
        <end position="303"/>
    </location>
</feature>
<dbReference type="Pfam" id="PF24864">
    <property type="entry name" value="DUF7730"/>
    <property type="match status" value="1"/>
</dbReference>
<reference evidence="3 4" key="1">
    <citation type="submission" date="2016-10" db="EMBL/GenBank/DDBJ databases">
        <title>Proteomics and genomics reveal pathogen-plant mechanisms compatible with a hemibiotrophic lifestyle of Diplodia corticola.</title>
        <authorList>
            <person name="Fernandes I."/>
            <person name="De Jonge R."/>
            <person name="Van De Peer Y."/>
            <person name="Devreese B."/>
            <person name="Alves A."/>
            <person name="Esteves A.C."/>
        </authorList>
    </citation>
    <scope>NUCLEOTIDE SEQUENCE [LARGE SCALE GENOMIC DNA]</scope>
    <source>
        <strain evidence="3 4">CBS 112549</strain>
    </source>
</reference>
<feature type="compositionally biased region" description="Gly residues" evidence="1">
    <location>
        <begin position="383"/>
        <end position="392"/>
    </location>
</feature>
<dbReference type="OrthoDB" id="4757095at2759"/>
<evidence type="ECO:0000313" key="4">
    <source>
        <dbReference type="Proteomes" id="UP000183809"/>
    </source>
</evidence>
<dbReference type="GeneID" id="31017830"/>
<evidence type="ECO:0000259" key="2">
    <source>
        <dbReference type="Pfam" id="PF24864"/>
    </source>
</evidence>
<dbReference type="EMBL" id="MNUE01000058">
    <property type="protein sequence ID" value="OJD30627.1"/>
    <property type="molecule type" value="Genomic_DNA"/>
</dbReference>
<name>A0A1J9RDK0_9PEZI</name>
<comment type="caution">
    <text evidence="3">The sequence shown here is derived from an EMBL/GenBank/DDBJ whole genome shotgun (WGS) entry which is preliminary data.</text>
</comment>